<evidence type="ECO:0000256" key="8">
    <source>
        <dbReference type="SAM" id="Phobius"/>
    </source>
</evidence>
<comment type="similarity">
    <text evidence="2">Belongs to the autoinducer-2 exporter (AI-2E) (TC 2.A.86) family.</text>
</comment>
<gene>
    <name evidence="9" type="ORF">GCM10011518_23420</name>
</gene>
<keyword evidence="3" id="KW-0813">Transport</keyword>
<evidence type="ECO:0000313" key="9">
    <source>
        <dbReference type="EMBL" id="GGF13516.1"/>
    </source>
</evidence>
<keyword evidence="5 8" id="KW-0812">Transmembrane</keyword>
<evidence type="ECO:0000256" key="3">
    <source>
        <dbReference type="ARBA" id="ARBA00022448"/>
    </source>
</evidence>
<feature type="transmembrane region" description="Helical" evidence="8">
    <location>
        <begin position="232"/>
        <end position="258"/>
    </location>
</feature>
<evidence type="ECO:0000256" key="5">
    <source>
        <dbReference type="ARBA" id="ARBA00022692"/>
    </source>
</evidence>
<name>A0ABQ1UAF8_9FLAO</name>
<keyword evidence="7 8" id="KW-0472">Membrane</keyword>
<dbReference type="RefSeq" id="WP_163394851.1">
    <property type="nucleotide sequence ID" value="NZ_BMKP01000005.1"/>
</dbReference>
<accession>A0ABQ1UAF8</accession>
<comment type="subcellular location">
    <subcellularLocation>
        <location evidence="1">Cell membrane</location>
        <topology evidence="1">Multi-pass membrane protein</topology>
    </subcellularLocation>
</comment>
<reference evidence="10" key="1">
    <citation type="journal article" date="2019" name="Int. J. Syst. Evol. Microbiol.">
        <title>The Global Catalogue of Microorganisms (GCM) 10K type strain sequencing project: providing services to taxonomists for standard genome sequencing and annotation.</title>
        <authorList>
            <consortium name="The Broad Institute Genomics Platform"/>
            <consortium name="The Broad Institute Genome Sequencing Center for Infectious Disease"/>
            <person name="Wu L."/>
            <person name="Ma J."/>
        </authorList>
    </citation>
    <scope>NUCLEOTIDE SEQUENCE [LARGE SCALE GENOMIC DNA]</scope>
    <source>
        <strain evidence="10">CGMCC 1.16060</strain>
    </source>
</reference>
<keyword evidence="6 8" id="KW-1133">Transmembrane helix</keyword>
<feature type="transmembrane region" description="Helical" evidence="8">
    <location>
        <begin position="7"/>
        <end position="27"/>
    </location>
</feature>
<dbReference type="Pfam" id="PF01594">
    <property type="entry name" value="AI-2E_transport"/>
    <property type="match status" value="1"/>
</dbReference>
<organism evidence="9 10">
    <name type="scientific">Flavobacterium limi</name>
    <dbReference type="NCBI Taxonomy" id="2045105"/>
    <lineage>
        <taxon>Bacteria</taxon>
        <taxon>Pseudomonadati</taxon>
        <taxon>Bacteroidota</taxon>
        <taxon>Flavobacteriia</taxon>
        <taxon>Flavobacteriales</taxon>
        <taxon>Flavobacteriaceae</taxon>
        <taxon>Flavobacterium</taxon>
    </lineage>
</organism>
<feature type="transmembrane region" description="Helical" evidence="8">
    <location>
        <begin position="270"/>
        <end position="293"/>
    </location>
</feature>
<keyword evidence="4" id="KW-1003">Cell membrane</keyword>
<dbReference type="Proteomes" id="UP000655016">
    <property type="component" value="Unassembled WGS sequence"/>
</dbReference>
<sequence length="370" mass="41331">MNEPITLPFYAKFSLILLSLVCIGFITYIGSNIITPVLLAFLFTVLLLPLHTFLNNKLRLPVYLSSFITVLIFVLCIAAILAFISYQVTDIANDFDIIKKNAISFFNNVQSYIHEKFQISIWEQKKYINKVTTDSVQNGTGTLGTAIGSLTDVLANCMFVVVFTFLFLLYKTHFILFLAKLFNKGDHPKLKEIITQIKISINNYILGLIFEMFVVSILTALGLWIIGAKYFILLGLLTGILNLIPYIGIMIAGILTVLSSLTGTPDVSIILSIFIVNVIVQLIDNNILVPLIINSKVEINALFSIIGIIIGGAVAGISGMFLAIPLLAILKIIFDRIDYLEPWGYVMGNHMPKKFTWRIRKLKTVNPKVD</sequence>
<dbReference type="EMBL" id="BMKP01000005">
    <property type="protein sequence ID" value="GGF13516.1"/>
    <property type="molecule type" value="Genomic_DNA"/>
</dbReference>
<feature type="transmembrane region" description="Helical" evidence="8">
    <location>
        <begin position="158"/>
        <end position="182"/>
    </location>
</feature>
<feature type="transmembrane region" description="Helical" evidence="8">
    <location>
        <begin position="203"/>
        <end position="226"/>
    </location>
</feature>
<evidence type="ECO:0000256" key="4">
    <source>
        <dbReference type="ARBA" id="ARBA00022475"/>
    </source>
</evidence>
<feature type="transmembrane region" description="Helical" evidence="8">
    <location>
        <begin position="33"/>
        <end position="50"/>
    </location>
</feature>
<comment type="caution">
    <text evidence="9">The sequence shown here is derived from an EMBL/GenBank/DDBJ whole genome shotgun (WGS) entry which is preliminary data.</text>
</comment>
<keyword evidence="10" id="KW-1185">Reference proteome</keyword>
<evidence type="ECO:0000313" key="10">
    <source>
        <dbReference type="Proteomes" id="UP000655016"/>
    </source>
</evidence>
<proteinExistence type="inferred from homology"/>
<protein>
    <submittedName>
        <fullName evidence="9">AI-2E family transporter</fullName>
    </submittedName>
</protein>
<dbReference type="PANTHER" id="PTHR21716:SF53">
    <property type="entry name" value="PERMEASE PERM-RELATED"/>
    <property type="match status" value="1"/>
</dbReference>
<dbReference type="InterPro" id="IPR002549">
    <property type="entry name" value="AI-2E-like"/>
</dbReference>
<evidence type="ECO:0000256" key="7">
    <source>
        <dbReference type="ARBA" id="ARBA00023136"/>
    </source>
</evidence>
<evidence type="ECO:0000256" key="2">
    <source>
        <dbReference type="ARBA" id="ARBA00009773"/>
    </source>
</evidence>
<dbReference type="PANTHER" id="PTHR21716">
    <property type="entry name" value="TRANSMEMBRANE PROTEIN"/>
    <property type="match status" value="1"/>
</dbReference>
<feature type="transmembrane region" description="Helical" evidence="8">
    <location>
        <begin position="299"/>
        <end position="330"/>
    </location>
</feature>
<evidence type="ECO:0000256" key="6">
    <source>
        <dbReference type="ARBA" id="ARBA00022989"/>
    </source>
</evidence>
<evidence type="ECO:0000256" key="1">
    <source>
        <dbReference type="ARBA" id="ARBA00004651"/>
    </source>
</evidence>
<feature type="transmembrane region" description="Helical" evidence="8">
    <location>
        <begin position="62"/>
        <end position="86"/>
    </location>
</feature>